<sequence length="57" mass="6631">MKLVAKTIPWGLELIYQCPDCQQKFLLDPDGGVYRVLDYPSTDLERATYNRRIIANQ</sequence>
<feature type="non-terminal residue" evidence="1">
    <location>
        <position position="57"/>
    </location>
</feature>
<protein>
    <submittedName>
        <fullName evidence="1">Uncharacterized protein</fullName>
    </submittedName>
</protein>
<accession>X1DQI1</accession>
<proteinExistence type="predicted"/>
<evidence type="ECO:0000313" key="1">
    <source>
        <dbReference type="EMBL" id="GAH07244.1"/>
    </source>
</evidence>
<dbReference type="AlphaFoldDB" id="X1DQI1"/>
<organism evidence="1">
    <name type="scientific">marine sediment metagenome</name>
    <dbReference type="NCBI Taxonomy" id="412755"/>
    <lineage>
        <taxon>unclassified sequences</taxon>
        <taxon>metagenomes</taxon>
        <taxon>ecological metagenomes</taxon>
    </lineage>
</organism>
<gene>
    <name evidence="1" type="ORF">S01H4_60981</name>
</gene>
<comment type="caution">
    <text evidence="1">The sequence shown here is derived from an EMBL/GenBank/DDBJ whole genome shotgun (WGS) entry which is preliminary data.</text>
</comment>
<name>X1DQI1_9ZZZZ</name>
<reference evidence="1" key="1">
    <citation type="journal article" date="2014" name="Front. Microbiol.">
        <title>High frequency of phylogenetically diverse reductive dehalogenase-homologous genes in deep subseafloor sedimentary metagenomes.</title>
        <authorList>
            <person name="Kawai M."/>
            <person name="Futagami T."/>
            <person name="Toyoda A."/>
            <person name="Takaki Y."/>
            <person name="Nishi S."/>
            <person name="Hori S."/>
            <person name="Arai W."/>
            <person name="Tsubouchi T."/>
            <person name="Morono Y."/>
            <person name="Uchiyama I."/>
            <person name="Ito T."/>
            <person name="Fujiyama A."/>
            <person name="Inagaki F."/>
            <person name="Takami H."/>
        </authorList>
    </citation>
    <scope>NUCLEOTIDE SEQUENCE</scope>
    <source>
        <strain evidence="1">Expedition CK06-06</strain>
    </source>
</reference>
<dbReference type="EMBL" id="BART01036067">
    <property type="protein sequence ID" value="GAH07244.1"/>
    <property type="molecule type" value="Genomic_DNA"/>
</dbReference>